<evidence type="ECO:0008006" key="2">
    <source>
        <dbReference type="Google" id="ProtNLM"/>
    </source>
</evidence>
<gene>
    <name evidence="1" type="ORF">LCGC14_2650730</name>
</gene>
<organism evidence="1">
    <name type="scientific">marine sediment metagenome</name>
    <dbReference type="NCBI Taxonomy" id="412755"/>
    <lineage>
        <taxon>unclassified sequences</taxon>
        <taxon>metagenomes</taxon>
        <taxon>ecological metagenomes</taxon>
    </lineage>
</organism>
<dbReference type="InterPro" id="IPR003615">
    <property type="entry name" value="HNH_nuc"/>
</dbReference>
<proteinExistence type="predicted"/>
<dbReference type="Gene3D" id="3.30.40.190">
    <property type="match status" value="1"/>
</dbReference>
<protein>
    <recommendedName>
        <fullName evidence="2">HNH nuclease domain-containing protein</fullName>
    </recommendedName>
</protein>
<dbReference type="CDD" id="cd00085">
    <property type="entry name" value="HNHc"/>
    <property type="match status" value="1"/>
</dbReference>
<reference evidence="1" key="1">
    <citation type="journal article" date="2015" name="Nature">
        <title>Complex archaea that bridge the gap between prokaryotes and eukaryotes.</title>
        <authorList>
            <person name="Spang A."/>
            <person name="Saw J.H."/>
            <person name="Jorgensen S.L."/>
            <person name="Zaremba-Niedzwiedzka K."/>
            <person name="Martijn J."/>
            <person name="Lind A.E."/>
            <person name="van Eijk R."/>
            <person name="Schleper C."/>
            <person name="Guy L."/>
            <person name="Ettema T.J."/>
        </authorList>
    </citation>
    <scope>NUCLEOTIDE SEQUENCE</scope>
</reference>
<comment type="caution">
    <text evidence="1">The sequence shown here is derived from an EMBL/GenBank/DDBJ whole genome shotgun (WGS) entry which is preliminary data.</text>
</comment>
<dbReference type="AlphaFoldDB" id="A0A0F9C588"/>
<name>A0A0F9C588_9ZZZZ</name>
<evidence type="ECO:0000313" key="1">
    <source>
        <dbReference type="EMBL" id="KKK97639.1"/>
    </source>
</evidence>
<accession>A0A0F9C588</accession>
<sequence>MKGTGEYTKDWPEIAECRKVESDWKCVRCGHKHDHLAGYTLTVHHLDGDKSNNAWWNTPPLCQRCHLKIQGRVFMPQFYMFEHSDWFKPYVEGYYKAQEEHGYTKGS</sequence>
<dbReference type="EMBL" id="LAZR01045960">
    <property type="protein sequence ID" value="KKK97639.1"/>
    <property type="molecule type" value="Genomic_DNA"/>
</dbReference>